<feature type="compositionally biased region" description="Low complexity" evidence="1">
    <location>
        <begin position="52"/>
        <end position="71"/>
    </location>
</feature>
<sequence>MKTDLPRIAPGNGDGAAAPAIGGTVLDPLPAEADHAPPAAPLAMPRQRLEPVRGTLRLRLPGPGRRMQGQP</sequence>
<dbReference type="EMBL" id="JBHRSK010000007">
    <property type="protein sequence ID" value="MFC2968610.1"/>
    <property type="molecule type" value="Genomic_DNA"/>
</dbReference>
<dbReference type="Proteomes" id="UP001595443">
    <property type="component" value="Unassembled WGS sequence"/>
</dbReference>
<evidence type="ECO:0000256" key="1">
    <source>
        <dbReference type="SAM" id="MobiDB-lite"/>
    </source>
</evidence>
<evidence type="ECO:0000313" key="2">
    <source>
        <dbReference type="EMBL" id="MFC2968610.1"/>
    </source>
</evidence>
<feature type="compositionally biased region" description="Low complexity" evidence="1">
    <location>
        <begin position="8"/>
        <end position="31"/>
    </location>
</feature>
<proteinExistence type="predicted"/>
<organism evidence="2 3">
    <name type="scientific">Acidimangrovimonas pyrenivorans</name>
    <dbReference type="NCBI Taxonomy" id="2030798"/>
    <lineage>
        <taxon>Bacteria</taxon>
        <taxon>Pseudomonadati</taxon>
        <taxon>Pseudomonadota</taxon>
        <taxon>Alphaproteobacteria</taxon>
        <taxon>Rhodobacterales</taxon>
        <taxon>Paracoccaceae</taxon>
        <taxon>Acidimangrovimonas</taxon>
    </lineage>
</organism>
<comment type="caution">
    <text evidence="2">The sequence shown here is derived from an EMBL/GenBank/DDBJ whole genome shotgun (WGS) entry which is preliminary data.</text>
</comment>
<feature type="region of interest" description="Disordered" evidence="1">
    <location>
        <begin position="1"/>
        <end position="71"/>
    </location>
</feature>
<protein>
    <submittedName>
        <fullName evidence="2">Uncharacterized protein</fullName>
    </submittedName>
</protein>
<reference evidence="3" key="1">
    <citation type="journal article" date="2019" name="Int. J. Syst. Evol. Microbiol.">
        <title>The Global Catalogue of Microorganisms (GCM) 10K type strain sequencing project: providing services to taxonomists for standard genome sequencing and annotation.</title>
        <authorList>
            <consortium name="The Broad Institute Genomics Platform"/>
            <consortium name="The Broad Institute Genome Sequencing Center for Infectious Disease"/>
            <person name="Wu L."/>
            <person name="Ma J."/>
        </authorList>
    </citation>
    <scope>NUCLEOTIDE SEQUENCE [LARGE SCALE GENOMIC DNA]</scope>
    <source>
        <strain evidence="3">KCTC 62192</strain>
    </source>
</reference>
<evidence type="ECO:0000313" key="3">
    <source>
        <dbReference type="Proteomes" id="UP001595443"/>
    </source>
</evidence>
<dbReference type="RefSeq" id="WP_377833308.1">
    <property type="nucleotide sequence ID" value="NZ_JBHRSK010000007.1"/>
</dbReference>
<gene>
    <name evidence="2" type="ORF">ACFOES_10945</name>
</gene>
<name>A0ABV7AHL0_9RHOB</name>
<keyword evidence="3" id="KW-1185">Reference proteome</keyword>
<accession>A0ABV7AHL0</accession>